<sequence>MDKICSICKKRQAIYYRAYSGEYICAKCLNNVMEKNVKKEINKTKSLSIDSKIVIPITYFSPSSSIALSNLIYRIEKRYKSRIAIVIPKDYNIEEIKNFLENKSDLFIAEINIKPPERLSLQECIRFERVWSMRAAKILGYEFVFLPVSRTDISLIVIDSLINGKANLLSESLEFIEYNGIKFLYPFSGIEGETLVSYEFLSGINVKPLCLTNIKSKNVFYSIAGNRPELDFGSERLLDKLGNFLDKLGKCKICAGFSDKEICDTCNKLNLKELDVKLSFAQ</sequence>
<dbReference type="Gene3D" id="3.40.50.620">
    <property type="entry name" value="HUPs"/>
    <property type="match status" value="1"/>
</dbReference>
<name>L0ABY0_CALLD</name>
<dbReference type="InParanoid" id="L0ABY0"/>
<dbReference type="RefSeq" id="WP_015232836.1">
    <property type="nucleotide sequence ID" value="NC_019791.1"/>
</dbReference>
<dbReference type="GeneID" id="14212480"/>
<dbReference type="KEGG" id="clg:Calag_1220"/>
<dbReference type="eggNOG" id="arCOG00042">
    <property type="taxonomic scope" value="Archaea"/>
</dbReference>
<evidence type="ECO:0000313" key="1">
    <source>
        <dbReference type="EMBL" id="AFZ70939.1"/>
    </source>
</evidence>
<dbReference type="STRING" id="1056495.Calag_1220"/>
<dbReference type="Proteomes" id="UP000010469">
    <property type="component" value="Chromosome"/>
</dbReference>
<accession>L0ABY0</accession>
<protein>
    <submittedName>
        <fullName evidence="1">Uncharacterized protein</fullName>
    </submittedName>
</protein>
<dbReference type="SUPFAM" id="SSF111304">
    <property type="entry name" value="Recombination protein RecR"/>
    <property type="match status" value="1"/>
</dbReference>
<organism evidence="1 2">
    <name type="scientific">Caldisphaera lagunensis (strain DSM 15908 / JCM 11604 / ANMR 0165 / IC-154)</name>
    <dbReference type="NCBI Taxonomy" id="1056495"/>
    <lineage>
        <taxon>Archaea</taxon>
        <taxon>Thermoproteota</taxon>
        <taxon>Thermoprotei</taxon>
        <taxon>Acidilobales</taxon>
        <taxon>Caldisphaeraceae</taxon>
        <taxon>Caldisphaera</taxon>
    </lineage>
</organism>
<dbReference type="OrthoDB" id="33422at2157"/>
<keyword evidence="2" id="KW-1185">Reference proteome</keyword>
<evidence type="ECO:0000313" key="2">
    <source>
        <dbReference type="Proteomes" id="UP000010469"/>
    </source>
</evidence>
<dbReference type="InterPro" id="IPR023627">
    <property type="entry name" value="Rcmb_RecR"/>
</dbReference>
<dbReference type="HOGENOM" id="CLU_938790_0_0_2"/>
<gene>
    <name evidence="1" type="ordered locus">Calag_1220</name>
</gene>
<dbReference type="EMBL" id="CP003378">
    <property type="protein sequence ID" value="AFZ70939.1"/>
    <property type="molecule type" value="Genomic_DNA"/>
</dbReference>
<dbReference type="AlphaFoldDB" id="L0ABY0"/>
<proteinExistence type="predicted"/>
<dbReference type="InterPro" id="IPR014729">
    <property type="entry name" value="Rossmann-like_a/b/a_fold"/>
</dbReference>
<reference evidence="2" key="1">
    <citation type="submission" date="2012-03" db="EMBL/GenBank/DDBJ databases">
        <title>Complete genome of Caldisphaera lagunensis DSM 15908.</title>
        <authorList>
            <person name="Lucas S."/>
            <person name="Copeland A."/>
            <person name="Lapidus A."/>
            <person name="Glavina del Rio T."/>
            <person name="Dalin E."/>
            <person name="Tice H."/>
            <person name="Bruce D."/>
            <person name="Goodwin L."/>
            <person name="Pitluck S."/>
            <person name="Peters L."/>
            <person name="Mikhailova N."/>
            <person name="Teshima H."/>
            <person name="Kyrpides N."/>
            <person name="Mavromatis K."/>
            <person name="Ivanova N."/>
            <person name="Brettin T."/>
            <person name="Detter J.C."/>
            <person name="Han C."/>
            <person name="Larimer F."/>
            <person name="Land M."/>
            <person name="Hauser L."/>
            <person name="Markowitz V."/>
            <person name="Cheng J.-F."/>
            <person name="Hugenholtz P."/>
            <person name="Woyke T."/>
            <person name="Wu D."/>
            <person name="Spring S."/>
            <person name="Schroeder M."/>
            <person name="Brambilla E."/>
            <person name="Klenk H.-P."/>
            <person name="Eisen J.A."/>
        </authorList>
    </citation>
    <scope>NUCLEOTIDE SEQUENCE [LARGE SCALE GENOMIC DNA]</scope>
    <source>
        <strain evidence="2">DSM 15908 / JCM 11604 / IC-154</strain>
    </source>
</reference>